<dbReference type="Pfam" id="PF06462">
    <property type="entry name" value="Hyd_WA"/>
    <property type="match status" value="2"/>
</dbReference>
<dbReference type="InterPro" id="IPR001680">
    <property type="entry name" value="WD40_rpt"/>
</dbReference>
<dbReference type="Proteomes" id="UP000257200">
    <property type="component" value="Unplaced"/>
</dbReference>
<dbReference type="InterPro" id="IPR015943">
    <property type="entry name" value="WD40/YVTN_repeat-like_dom_sf"/>
</dbReference>
<dbReference type="SUPFAM" id="SSF50978">
    <property type="entry name" value="WD40 repeat-like"/>
    <property type="match status" value="1"/>
</dbReference>
<protein>
    <submittedName>
        <fullName evidence="3">Tectonin beta-propeller repeat containing 2</fullName>
    </submittedName>
</protein>
<dbReference type="Pfam" id="PF19193">
    <property type="entry name" value="Tectonin"/>
    <property type="match status" value="1"/>
</dbReference>
<dbReference type="GO" id="GO:0005737">
    <property type="term" value="C:cytoplasm"/>
    <property type="evidence" value="ECO:0007669"/>
    <property type="project" value="GOC"/>
</dbReference>
<feature type="region of interest" description="Disordered" evidence="1">
    <location>
        <begin position="397"/>
        <end position="475"/>
    </location>
</feature>
<evidence type="ECO:0000256" key="1">
    <source>
        <dbReference type="SAM" id="MobiDB-lite"/>
    </source>
</evidence>
<dbReference type="PANTHER" id="PTHR23287">
    <property type="entry name" value="RUBY-EYE2-LIKE PROTEIN"/>
    <property type="match status" value="1"/>
</dbReference>
<dbReference type="InterPro" id="IPR006624">
    <property type="entry name" value="Beta-propeller_rpt_TECPR"/>
</dbReference>
<dbReference type="FunCoup" id="A0A3Q1G2V5">
    <property type="interactions" value="425"/>
</dbReference>
<dbReference type="InParanoid" id="A0A3Q1G2V5"/>
<accession>A0A3Q1G2V5</accession>
<evidence type="ECO:0000313" key="3">
    <source>
        <dbReference type="Ensembl" id="ENSAPOP00000024941.1"/>
    </source>
</evidence>
<feature type="compositionally biased region" description="Polar residues" evidence="1">
    <location>
        <begin position="725"/>
        <end position="741"/>
    </location>
</feature>
<dbReference type="STRING" id="80966.ENSAPOP00000024941"/>
<reference evidence="3" key="1">
    <citation type="submission" date="2025-08" db="UniProtKB">
        <authorList>
            <consortium name="Ensembl"/>
        </authorList>
    </citation>
    <scope>IDENTIFICATION</scope>
</reference>
<feature type="compositionally biased region" description="Basic and acidic residues" evidence="1">
    <location>
        <begin position="742"/>
        <end position="752"/>
    </location>
</feature>
<sequence>MATQQSILREFCPLYYLLNAIPAKVQRGFRSVLVYLTALDSSSDFLAVGSSIGMLYLYCRRLAHMNKYSLEGKCDAITAVKLLSCFDDLVAVGTASGRVAVFQLVSPLPGRNKQLRRFDVVGLHKGSVTSLAWSTNGMKLFSGDDKGRVVFSALDLDQGVCKPVLLLEESSGVVQIEYSHQVLLVSTQQRSLLYCTQTQEVLQLGTKPRKSSGRFGACFLPALCKQSDLQVFAARPGLRLWRSDIRGQVEDTRLLKPLFNTQIPQFELFPRPAPIGAYRPAERQLGLLSCFLREGWILSWNEYSIYVLDCLNEVIIGALESSGDIVSVSCCENEIFVLKGDRDIIRLSNSPEGLASNLSELSVRLTSPLTTPTILQPTGSVETAQPIRTMAIIVEGGGREEGGGGGRFCQEGQDEEEEGGVEEVEEAEEQEEQLEAMEVCQRSGLVTSSSRSRSSSVTSWDSLHGNAGVSTSSELSSRRYSAPLGQEEMQQELVVKAIRVKKKRRRRQDSSSGNRLSESSCSESMFVVQDGSCSDGGSGTPLSDRASLIGLDLQNQDSPDQNQDSQEADGGGPDKAMKDREFSSNQAGSVLPPGSLLLQGLENQLNPRKASGTGSDADIVPPTPDVDLLLECTFSYMHNSEEDDGLEQQPMEEQEDEFLSPLIGPEEDEEEEDDDLAPPAGLADQMFYSTMSTLDRKPSVSSDEEGDIYRHSLPPGGKAGDVHTCPSNQTEKTTDRQTNQDSQDRERHKPDQLAESWMGYSGPGCGILSLQVTDRYVWCLDFKGGLFCSVLPETGLNWQRFEDNVHQVALSPSGNLLWKVEQKTMTAFACAKVSVKGKRHWYKAVEQTAFVALSDDSAWIIRTNGDLYLQTGLSMERPCARSVKVESPCVFSQVCVRAGVVWALSEHKALFYREGLDSYCSEGEGWKYDTVSEAQGLELMCVALGDGGTAWALDASGSLWFRTGICSSKPQGDDDHWWQISISDYVVFDQGSLFQTLLQATHSVATVTRAPVERVVAFLSQYSQCQPSLVSANASGVWVASGRNQLHLARGSLVGTFWQNVVPRGTVSATRWTFITSSAVPHKEGTFLWLAQSRKDLFCVWDQDGELRPSSVLLPPEVELTHLSACRDALWGLDTHGRVSIRTLSPSCPTGLHWTLLDLSQLGGVRLVSVSCGSQNVWAVDSRGVVYFRVGTQPLNPSMMLPAWIHIEPPVQPIGVQLVSIQTSPNDRLLWALDNRGSVFVRTGLSDEMPVGTDWELVPGLAVSQLVLSCRTVWVRCVNGDLARRYGVSERNPAGDYWKKIPGSANWFTVTPEDELWAVTPIGGLSRRLTKLLPQTPSRPAPSGPTLGGDDVDDEWELI</sequence>
<dbReference type="Ensembl" id="ENSAPOT00000007474.1">
    <property type="protein sequence ID" value="ENSAPOP00000024941.1"/>
    <property type="gene ID" value="ENSAPOG00000007715.1"/>
</dbReference>
<reference evidence="3" key="2">
    <citation type="submission" date="2025-09" db="UniProtKB">
        <authorList>
            <consortium name="Ensembl"/>
        </authorList>
    </citation>
    <scope>IDENTIFICATION</scope>
</reference>
<feature type="region of interest" description="Disordered" evidence="1">
    <location>
        <begin position="1333"/>
        <end position="1359"/>
    </location>
</feature>
<dbReference type="SMART" id="SM00320">
    <property type="entry name" value="WD40"/>
    <property type="match status" value="2"/>
</dbReference>
<name>A0A3Q1G2V5_9TELE</name>
<dbReference type="Gene3D" id="2.130.10.10">
    <property type="entry name" value="YVTN repeat-like/Quinoprotein amine dehydrogenase"/>
    <property type="match status" value="1"/>
</dbReference>
<feature type="compositionally biased region" description="Low complexity" evidence="1">
    <location>
        <begin position="554"/>
        <end position="565"/>
    </location>
</feature>
<feature type="region of interest" description="Disordered" evidence="1">
    <location>
        <begin position="500"/>
        <end position="524"/>
    </location>
</feature>
<dbReference type="Pfam" id="PF23756">
    <property type="entry name" value="Beta-prop_HPS5"/>
    <property type="match status" value="1"/>
</dbReference>
<feature type="compositionally biased region" description="Acidic residues" evidence="1">
    <location>
        <begin position="1350"/>
        <end position="1359"/>
    </location>
</feature>
<dbReference type="InterPro" id="IPR056499">
    <property type="entry name" value="Beta-prop_HPS5-like"/>
</dbReference>
<dbReference type="PANTHER" id="PTHR23287:SF16">
    <property type="entry name" value="TECTONIN BETA-PROPELLER REPEAT-CONTAINING PROTEIN 2"/>
    <property type="match status" value="1"/>
</dbReference>
<dbReference type="SMART" id="SM00706">
    <property type="entry name" value="TECPR"/>
    <property type="match status" value="9"/>
</dbReference>
<feature type="compositionally biased region" description="Polar residues" evidence="1">
    <location>
        <begin position="510"/>
        <end position="523"/>
    </location>
</feature>
<feature type="region of interest" description="Disordered" evidence="1">
    <location>
        <begin position="694"/>
        <end position="755"/>
    </location>
</feature>
<feature type="compositionally biased region" description="Low complexity" evidence="1">
    <location>
        <begin position="446"/>
        <end position="459"/>
    </location>
</feature>
<dbReference type="GO" id="GO:0032527">
    <property type="term" value="P:protein exit from endoplasmic reticulum"/>
    <property type="evidence" value="ECO:0007669"/>
    <property type="project" value="TreeGrafter"/>
</dbReference>
<organism evidence="3 4">
    <name type="scientific">Acanthochromis polyacanthus</name>
    <name type="common">spiny chromis</name>
    <dbReference type="NCBI Taxonomy" id="80966"/>
    <lineage>
        <taxon>Eukaryota</taxon>
        <taxon>Metazoa</taxon>
        <taxon>Chordata</taxon>
        <taxon>Craniata</taxon>
        <taxon>Vertebrata</taxon>
        <taxon>Euteleostomi</taxon>
        <taxon>Actinopterygii</taxon>
        <taxon>Neopterygii</taxon>
        <taxon>Teleostei</taxon>
        <taxon>Neoteleostei</taxon>
        <taxon>Acanthomorphata</taxon>
        <taxon>Ovalentaria</taxon>
        <taxon>Pomacentridae</taxon>
        <taxon>Acanthochromis</taxon>
    </lineage>
</organism>
<dbReference type="InterPro" id="IPR036322">
    <property type="entry name" value="WD40_repeat_dom_sf"/>
</dbReference>
<feature type="region of interest" description="Disordered" evidence="1">
    <location>
        <begin position="554"/>
        <end position="622"/>
    </location>
</feature>
<evidence type="ECO:0000259" key="2">
    <source>
        <dbReference type="Pfam" id="PF23756"/>
    </source>
</evidence>
<feature type="compositionally biased region" description="Acidic residues" evidence="1">
    <location>
        <begin position="412"/>
        <end position="435"/>
    </location>
</feature>
<evidence type="ECO:0000313" key="4">
    <source>
        <dbReference type="Proteomes" id="UP000257200"/>
    </source>
</evidence>
<dbReference type="SUPFAM" id="SSF101898">
    <property type="entry name" value="NHL repeat"/>
    <property type="match status" value="1"/>
</dbReference>
<proteinExistence type="predicted"/>
<feature type="domain" description="HPS5-like beta-propeller" evidence="2">
    <location>
        <begin position="34"/>
        <end position="341"/>
    </location>
</feature>
<keyword evidence="4" id="KW-1185">Reference proteome</keyword>
<dbReference type="GeneTree" id="ENSGT00940000157283"/>